<name>A0ABN9QB42_9DINO</name>
<keyword evidence="3" id="KW-1185">Reference proteome</keyword>
<feature type="region of interest" description="Disordered" evidence="1">
    <location>
        <begin position="61"/>
        <end position="87"/>
    </location>
</feature>
<sequence>MFQPTTQVKGTTQADEQCTALNAFYSPTRPAAACKGRAPKEARTTAAREAEARIYKTITRKRRTKLERREAEQNSENARGSRVDDQLGAQVTVAGVLAADLEEWRSKGA</sequence>
<proteinExistence type="predicted"/>
<evidence type="ECO:0000256" key="1">
    <source>
        <dbReference type="SAM" id="MobiDB-lite"/>
    </source>
</evidence>
<protein>
    <submittedName>
        <fullName evidence="2">Uncharacterized protein</fullName>
    </submittedName>
</protein>
<evidence type="ECO:0000313" key="3">
    <source>
        <dbReference type="Proteomes" id="UP001189429"/>
    </source>
</evidence>
<gene>
    <name evidence="2" type="ORF">PCOR1329_LOCUS9518</name>
</gene>
<comment type="caution">
    <text evidence="2">The sequence shown here is derived from an EMBL/GenBank/DDBJ whole genome shotgun (WGS) entry which is preliminary data.</text>
</comment>
<dbReference type="Proteomes" id="UP001189429">
    <property type="component" value="Unassembled WGS sequence"/>
</dbReference>
<dbReference type="EMBL" id="CAUYUJ010002658">
    <property type="protein sequence ID" value="CAK0801786.1"/>
    <property type="molecule type" value="Genomic_DNA"/>
</dbReference>
<evidence type="ECO:0000313" key="2">
    <source>
        <dbReference type="EMBL" id="CAK0801786.1"/>
    </source>
</evidence>
<accession>A0ABN9QB42</accession>
<reference evidence="2" key="1">
    <citation type="submission" date="2023-10" db="EMBL/GenBank/DDBJ databases">
        <authorList>
            <person name="Chen Y."/>
            <person name="Shah S."/>
            <person name="Dougan E. K."/>
            <person name="Thang M."/>
            <person name="Chan C."/>
        </authorList>
    </citation>
    <scope>NUCLEOTIDE SEQUENCE [LARGE SCALE GENOMIC DNA]</scope>
</reference>
<organism evidence="2 3">
    <name type="scientific">Prorocentrum cordatum</name>
    <dbReference type="NCBI Taxonomy" id="2364126"/>
    <lineage>
        <taxon>Eukaryota</taxon>
        <taxon>Sar</taxon>
        <taxon>Alveolata</taxon>
        <taxon>Dinophyceae</taxon>
        <taxon>Prorocentrales</taxon>
        <taxon>Prorocentraceae</taxon>
        <taxon>Prorocentrum</taxon>
    </lineage>
</organism>